<evidence type="ECO:0000256" key="11">
    <source>
        <dbReference type="PIRSR" id="PIRSR605708-1"/>
    </source>
</evidence>
<evidence type="ECO:0000256" key="9">
    <source>
        <dbReference type="ARBA" id="ARBA00023004"/>
    </source>
</evidence>
<keyword evidence="5 12" id="KW-0479">Metal-binding</keyword>
<dbReference type="InterPro" id="IPR046451">
    <property type="entry name" value="HgmA_C"/>
</dbReference>
<dbReference type="EC" id="1.13.11.5" evidence="4"/>
<feature type="domain" description="Homogentisate 1,2-dioxygenase C-terminal" evidence="13">
    <location>
        <begin position="315"/>
        <end position="468"/>
    </location>
</feature>
<dbReference type="GO" id="GO:0006559">
    <property type="term" value="P:L-phenylalanine catabolic process"/>
    <property type="evidence" value="ECO:0007669"/>
    <property type="project" value="UniProtKB-UniPathway"/>
</dbReference>
<evidence type="ECO:0000313" key="15">
    <source>
        <dbReference type="EMBL" id="PSS25692.1"/>
    </source>
</evidence>
<dbReference type="GO" id="GO:0006572">
    <property type="term" value="P:L-tyrosine catabolic process"/>
    <property type="evidence" value="ECO:0007669"/>
    <property type="project" value="UniProtKB-KW"/>
</dbReference>
<dbReference type="InterPro" id="IPR046452">
    <property type="entry name" value="HgmA_N"/>
</dbReference>
<keyword evidence="9 12" id="KW-0408">Iron</keyword>
<feature type="active site" description="Proton acceptor" evidence="11">
    <location>
        <position position="326"/>
    </location>
</feature>
<dbReference type="PANTHER" id="PTHR11056:SF5">
    <property type="entry name" value="HOMOGENTISATE 1,2-DIOXYGENASE"/>
    <property type="match status" value="1"/>
</dbReference>
<evidence type="ECO:0000259" key="14">
    <source>
        <dbReference type="Pfam" id="PF20510"/>
    </source>
</evidence>
<protein>
    <recommendedName>
        <fullName evidence="4">homogentisate 1,2-dioxygenase</fullName>
        <ecNumber evidence="4">1.13.11.5</ecNumber>
    </recommendedName>
</protein>
<dbReference type="RefSeq" id="XP_024724291.1">
    <property type="nucleotide sequence ID" value="XM_024866338.1"/>
</dbReference>
<gene>
    <name evidence="15" type="ORF">M430DRAFT_33305</name>
</gene>
<evidence type="ECO:0000256" key="1">
    <source>
        <dbReference type="ARBA" id="ARBA00001962"/>
    </source>
</evidence>
<dbReference type="PANTHER" id="PTHR11056">
    <property type="entry name" value="HOMOGENTISATE 1,2-DIOXYGENASE"/>
    <property type="match status" value="1"/>
</dbReference>
<accession>A0A2T3BBI7</accession>
<dbReference type="InterPro" id="IPR011051">
    <property type="entry name" value="RmlC_Cupin_sf"/>
</dbReference>
<dbReference type="InterPro" id="IPR005708">
    <property type="entry name" value="Homogentis_dOase"/>
</dbReference>
<dbReference type="AlphaFoldDB" id="A0A2T3BBI7"/>
<keyword evidence="6" id="KW-0828">Tyrosine catabolism</keyword>
<dbReference type="UniPathway" id="UPA00139">
    <property type="reaction ID" value="UER00339"/>
</dbReference>
<dbReference type="EMBL" id="KZ679007">
    <property type="protein sequence ID" value="PSS25692.1"/>
    <property type="molecule type" value="Genomic_DNA"/>
</dbReference>
<dbReference type="STRING" id="857342.A0A2T3BBI7"/>
<evidence type="ECO:0000256" key="2">
    <source>
        <dbReference type="ARBA" id="ARBA00004704"/>
    </source>
</evidence>
<dbReference type="OrthoDB" id="1689029at2759"/>
<feature type="domain" description="Homogentisate 1,2-dioxygenase N-terminal" evidence="14">
    <location>
        <begin position="36"/>
        <end position="313"/>
    </location>
</feature>
<evidence type="ECO:0000256" key="7">
    <source>
        <dbReference type="ARBA" id="ARBA00022964"/>
    </source>
</evidence>
<dbReference type="Pfam" id="PF04209">
    <property type="entry name" value="HgmA_C"/>
    <property type="match status" value="1"/>
</dbReference>
<comment type="cofactor">
    <cofactor evidence="1 12">
        <name>Fe cation</name>
        <dbReference type="ChEBI" id="CHEBI:24875"/>
    </cofactor>
</comment>
<dbReference type="Pfam" id="PF20510">
    <property type="entry name" value="HgmA_N"/>
    <property type="match status" value="1"/>
</dbReference>
<sequence length="510" mass="56610">MTIAKVRTPLTDPEKVFHYTDLQRTKPTRENDPYDYMPGWGNRHQSEVIPGTLPAGQNNPQANRYGLYTEGITYSAFAAPRQVNKSTYMYRARPSAAHGGYNKIESRAHLENCFLSCNPSVQTFPGLAEWRPFPLPPADEPTDFVDGLHTLAGSGDPNLRQGLALYVYMLNASMPGRAFCNIDGDFLFCPQTGILDFQTEMGKLLVQPGEIVVIPRGVRFSVNLANGQKAARGYITEVWGAMWELPDLGPLGGHGLANPRDFLHPVAYIDEDLHRPFEIVNKSNGKYVAIKQDHSPYDVVAWQGNVVPYKYDLTKFSSQNATSVDHTDPSVNTVLTAKSHDPHTPLADFIWFGPRWDVASNTFRPPYFHRNSASEFLACLYGKGLGRDEGFLPGGASFDGGHTPHGGFGDEYINEMQLQVNEPRKILENQMTIMVESSRTLLFTDYARHGCGTLEKAADPKAWDKLPDRFSSHPGIKQLLQRVRDDKAAAAERLAFYHEGGIAGPPLPAA</sequence>
<feature type="binding site" evidence="12">
    <location>
        <position position="405"/>
    </location>
    <ligand>
        <name>homogentisate</name>
        <dbReference type="ChEBI" id="CHEBI:16169"/>
    </ligand>
</feature>
<name>A0A2T3BBI7_AMORE</name>
<comment type="pathway">
    <text evidence="2">Amino-acid degradation; L-phenylalanine degradation; acetoacetate and fumarate from L-phenylalanine: step 4/6.</text>
</comment>
<keyword evidence="7" id="KW-0223">Dioxygenase</keyword>
<dbReference type="InterPro" id="IPR014710">
    <property type="entry name" value="RmlC-like_jellyroll"/>
</dbReference>
<dbReference type="Gene3D" id="2.60.120.10">
    <property type="entry name" value="Jelly Rolls"/>
    <property type="match status" value="1"/>
</dbReference>
<feature type="binding site" evidence="12">
    <location>
        <position position="375"/>
    </location>
    <ligand>
        <name>Fe cation</name>
        <dbReference type="ChEBI" id="CHEBI:24875"/>
    </ligand>
</feature>
<dbReference type="Proteomes" id="UP000241818">
    <property type="component" value="Unassembled WGS sequence"/>
</dbReference>
<dbReference type="SUPFAM" id="SSF51182">
    <property type="entry name" value="RmlC-like cupins"/>
    <property type="match status" value="1"/>
</dbReference>
<dbReference type="GO" id="GO:0005737">
    <property type="term" value="C:cytoplasm"/>
    <property type="evidence" value="ECO:0007669"/>
    <property type="project" value="TreeGrafter"/>
</dbReference>
<keyword evidence="8" id="KW-0560">Oxidoreductase</keyword>
<reference evidence="15 16" key="1">
    <citation type="journal article" date="2018" name="New Phytol.">
        <title>Comparative genomics and transcriptomics depict ericoid mycorrhizal fungi as versatile saprotrophs and plant mutualists.</title>
        <authorList>
            <person name="Martino E."/>
            <person name="Morin E."/>
            <person name="Grelet G.A."/>
            <person name="Kuo A."/>
            <person name="Kohler A."/>
            <person name="Daghino S."/>
            <person name="Barry K.W."/>
            <person name="Cichocki N."/>
            <person name="Clum A."/>
            <person name="Dockter R.B."/>
            <person name="Hainaut M."/>
            <person name="Kuo R.C."/>
            <person name="LaButti K."/>
            <person name="Lindahl B.D."/>
            <person name="Lindquist E.A."/>
            <person name="Lipzen A."/>
            <person name="Khouja H.R."/>
            <person name="Magnuson J."/>
            <person name="Murat C."/>
            <person name="Ohm R.A."/>
            <person name="Singer S.W."/>
            <person name="Spatafora J.W."/>
            <person name="Wang M."/>
            <person name="Veneault-Fourrey C."/>
            <person name="Henrissat B."/>
            <person name="Grigoriev I.V."/>
            <person name="Martin F.M."/>
            <person name="Perotto S."/>
        </authorList>
    </citation>
    <scope>NUCLEOTIDE SEQUENCE [LARGE SCALE GENOMIC DNA]</scope>
    <source>
        <strain evidence="15 16">ATCC 22711</strain>
    </source>
</reference>
<evidence type="ECO:0000256" key="4">
    <source>
        <dbReference type="ARBA" id="ARBA00013127"/>
    </source>
</evidence>
<feature type="binding site" evidence="12">
    <location>
        <position position="405"/>
    </location>
    <ligand>
        <name>Fe cation</name>
        <dbReference type="ChEBI" id="CHEBI:24875"/>
    </ligand>
</feature>
<dbReference type="GO" id="GO:0046872">
    <property type="term" value="F:metal ion binding"/>
    <property type="evidence" value="ECO:0007669"/>
    <property type="project" value="UniProtKB-KW"/>
</dbReference>
<evidence type="ECO:0000313" key="16">
    <source>
        <dbReference type="Proteomes" id="UP000241818"/>
    </source>
</evidence>
<evidence type="ECO:0000256" key="6">
    <source>
        <dbReference type="ARBA" id="ARBA00022878"/>
    </source>
</evidence>
<evidence type="ECO:0000256" key="8">
    <source>
        <dbReference type="ARBA" id="ARBA00023002"/>
    </source>
</evidence>
<evidence type="ECO:0000256" key="12">
    <source>
        <dbReference type="PIRSR" id="PIRSR605708-2"/>
    </source>
</evidence>
<evidence type="ECO:0000259" key="13">
    <source>
        <dbReference type="Pfam" id="PF04209"/>
    </source>
</evidence>
<dbReference type="CDD" id="cd07000">
    <property type="entry name" value="cupin_HGO_N"/>
    <property type="match status" value="1"/>
</dbReference>
<feature type="binding site" evidence="12">
    <location>
        <position position="369"/>
    </location>
    <ligand>
        <name>Fe cation</name>
        <dbReference type="ChEBI" id="CHEBI:24875"/>
    </ligand>
</feature>
<dbReference type="GeneID" id="36574419"/>
<dbReference type="GO" id="GO:0004411">
    <property type="term" value="F:homogentisate 1,2-dioxygenase activity"/>
    <property type="evidence" value="ECO:0007669"/>
    <property type="project" value="UniProtKB-EC"/>
</dbReference>
<proteinExistence type="inferred from homology"/>
<dbReference type="FunFam" id="2.60.120.10:FF:000034">
    <property type="entry name" value="Homogentisate 1,2-dioxygenase"/>
    <property type="match status" value="1"/>
</dbReference>
<evidence type="ECO:0000256" key="10">
    <source>
        <dbReference type="ARBA" id="ARBA00023232"/>
    </source>
</evidence>
<evidence type="ECO:0000256" key="3">
    <source>
        <dbReference type="ARBA" id="ARBA00007757"/>
    </source>
</evidence>
<keyword evidence="10" id="KW-0585">Phenylalanine catabolism</keyword>
<keyword evidence="16" id="KW-1185">Reference proteome</keyword>
<evidence type="ECO:0000256" key="5">
    <source>
        <dbReference type="ARBA" id="ARBA00022723"/>
    </source>
</evidence>
<organism evidence="15 16">
    <name type="scientific">Amorphotheca resinae ATCC 22711</name>
    <dbReference type="NCBI Taxonomy" id="857342"/>
    <lineage>
        <taxon>Eukaryota</taxon>
        <taxon>Fungi</taxon>
        <taxon>Dikarya</taxon>
        <taxon>Ascomycota</taxon>
        <taxon>Pezizomycotina</taxon>
        <taxon>Leotiomycetes</taxon>
        <taxon>Helotiales</taxon>
        <taxon>Amorphothecaceae</taxon>
        <taxon>Amorphotheca</taxon>
    </lineage>
</organism>
<dbReference type="InParanoid" id="A0A2T3BBI7"/>
<comment type="similarity">
    <text evidence="3">Belongs to the homogentisate dioxygenase family.</text>
</comment>